<dbReference type="Proteomes" id="UP001597534">
    <property type="component" value="Unassembled WGS sequence"/>
</dbReference>
<evidence type="ECO:0000313" key="4">
    <source>
        <dbReference type="Proteomes" id="UP001597534"/>
    </source>
</evidence>
<feature type="signal peptide" evidence="1">
    <location>
        <begin position="1"/>
        <end position="21"/>
    </location>
</feature>
<evidence type="ECO:0000259" key="2">
    <source>
        <dbReference type="PROSITE" id="PS50106"/>
    </source>
</evidence>
<dbReference type="SMART" id="SM00228">
    <property type="entry name" value="PDZ"/>
    <property type="match status" value="1"/>
</dbReference>
<dbReference type="Pfam" id="PF17820">
    <property type="entry name" value="PDZ_6"/>
    <property type="match status" value="1"/>
</dbReference>
<comment type="caution">
    <text evidence="3">The sequence shown here is derived from an EMBL/GenBank/DDBJ whole genome shotgun (WGS) entry which is preliminary data.</text>
</comment>
<proteinExistence type="predicted"/>
<dbReference type="RefSeq" id="WP_379812287.1">
    <property type="nucleotide sequence ID" value="NZ_JBHUPC010000017.1"/>
</dbReference>
<reference evidence="4" key="1">
    <citation type="journal article" date="2019" name="Int. J. Syst. Evol. Microbiol.">
        <title>The Global Catalogue of Microorganisms (GCM) 10K type strain sequencing project: providing services to taxonomists for standard genome sequencing and annotation.</title>
        <authorList>
            <consortium name="The Broad Institute Genomics Platform"/>
            <consortium name="The Broad Institute Genome Sequencing Center for Infectious Disease"/>
            <person name="Wu L."/>
            <person name="Ma J."/>
        </authorList>
    </citation>
    <scope>NUCLEOTIDE SEQUENCE [LARGE SCALE GENOMIC DNA]</scope>
    <source>
        <strain evidence="4">KCTC 22671</strain>
    </source>
</reference>
<evidence type="ECO:0000313" key="3">
    <source>
        <dbReference type="EMBL" id="MFD2892591.1"/>
    </source>
</evidence>
<name>A0ABW5YND4_9FLAO</name>
<gene>
    <name evidence="3" type="ORF">ACFS5J_11270</name>
</gene>
<feature type="domain" description="PDZ" evidence="2">
    <location>
        <begin position="370"/>
        <end position="425"/>
    </location>
</feature>
<organism evidence="3 4">
    <name type="scientific">Flavobacterium chuncheonense</name>
    <dbReference type="NCBI Taxonomy" id="2026653"/>
    <lineage>
        <taxon>Bacteria</taxon>
        <taxon>Pseudomonadati</taxon>
        <taxon>Bacteroidota</taxon>
        <taxon>Flavobacteriia</taxon>
        <taxon>Flavobacteriales</taxon>
        <taxon>Flavobacteriaceae</taxon>
        <taxon>Flavobacterium</taxon>
    </lineage>
</organism>
<dbReference type="Gene3D" id="2.40.70.10">
    <property type="entry name" value="Acid Proteases"/>
    <property type="match status" value="1"/>
</dbReference>
<sequence>MKAYVKIACLLLFFTNFICEAQFQWHSKNDKVSIPFELSHNLIIADVMVNEVELKMILDTGSERNLLFSFPENDTLVFEHAEKVKIKGVGYGEIIYAYLSKHNSLAIKSLRNDDVEFLLVTDQDISIINKLGMPVNGIVGADFFKDYLVNIDYDKRKIVLFRESETALHKIKNKFQSIAVKIIDDRPYITINAVINKSEVSLYLLVDSGLGDGLWLFENDSIRCEESFFVDVLGRGLSGEIMGKKSRVKTLYLNEFEFDGALVSYPDSISKTNISLTENRNGSLGGEIMKRFDWFFDYKNQRFYMKTNSFFNRPFHYNMSGLEIQHNGIQLIQELTSTEQEQLLRTPVYVNEMGPKSYTVKYKLKPVFEIYAVRKDSPAYLAGLNVGDKIISINGRKAYNYSIQKITDLFQSEEGKKIKMVIQREGKKMEFEFYLEKVL</sequence>
<dbReference type="SUPFAM" id="SSF50156">
    <property type="entry name" value="PDZ domain-like"/>
    <property type="match status" value="1"/>
</dbReference>
<dbReference type="InterPro" id="IPR041489">
    <property type="entry name" value="PDZ_6"/>
</dbReference>
<dbReference type="PROSITE" id="PS50106">
    <property type="entry name" value="PDZ"/>
    <property type="match status" value="1"/>
</dbReference>
<dbReference type="Gene3D" id="2.30.42.10">
    <property type="match status" value="1"/>
</dbReference>
<keyword evidence="4" id="KW-1185">Reference proteome</keyword>
<dbReference type="InterPro" id="IPR001478">
    <property type="entry name" value="PDZ"/>
</dbReference>
<dbReference type="InterPro" id="IPR021109">
    <property type="entry name" value="Peptidase_aspartic_dom_sf"/>
</dbReference>
<dbReference type="InterPro" id="IPR036034">
    <property type="entry name" value="PDZ_sf"/>
</dbReference>
<keyword evidence="1" id="KW-0732">Signal</keyword>
<dbReference type="EMBL" id="JBHUPC010000017">
    <property type="protein sequence ID" value="MFD2892591.1"/>
    <property type="molecule type" value="Genomic_DNA"/>
</dbReference>
<evidence type="ECO:0000256" key="1">
    <source>
        <dbReference type="SAM" id="SignalP"/>
    </source>
</evidence>
<accession>A0ABW5YND4</accession>
<feature type="chain" id="PRO_5046755299" evidence="1">
    <location>
        <begin position="22"/>
        <end position="439"/>
    </location>
</feature>
<protein>
    <submittedName>
        <fullName evidence="3">PDZ domain-containing protein</fullName>
    </submittedName>
</protein>